<evidence type="ECO:0000256" key="1">
    <source>
        <dbReference type="SAM" id="Phobius"/>
    </source>
</evidence>
<keyword evidence="1" id="KW-0472">Membrane</keyword>
<keyword evidence="1" id="KW-1133">Transmembrane helix</keyword>
<keyword evidence="1" id="KW-0812">Transmembrane</keyword>
<evidence type="ECO:0000313" key="2">
    <source>
        <dbReference type="EMBL" id="WAC11344.1"/>
    </source>
</evidence>
<keyword evidence="3" id="KW-1185">Reference proteome</keyword>
<dbReference type="AlphaFoldDB" id="A0A9E8N7J9"/>
<feature type="transmembrane region" description="Helical" evidence="1">
    <location>
        <begin position="6"/>
        <end position="29"/>
    </location>
</feature>
<protein>
    <submittedName>
        <fullName evidence="2">DUF3784 domain-containing protein</fullName>
    </submittedName>
</protein>
<reference evidence="2" key="1">
    <citation type="submission" date="2022-11" db="EMBL/GenBank/DDBJ databases">
        <title>Dyadobacter pollutisoli sp. nov., isolated from plastic dumped soil.</title>
        <authorList>
            <person name="Kim J.M."/>
            <person name="Kim K.R."/>
            <person name="Lee J.K."/>
            <person name="Hao L."/>
            <person name="Jeon C.O."/>
        </authorList>
    </citation>
    <scope>NUCLEOTIDE SEQUENCE</scope>
    <source>
        <strain evidence="2">U1</strain>
    </source>
</reference>
<dbReference type="Pfam" id="PF12650">
    <property type="entry name" value="DUF3784"/>
    <property type="match status" value="1"/>
</dbReference>
<feature type="transmembrane region" description="Helical" evidence="1">
    <location>
        <begin position="50"/>
        <end position="69"/>
    </location>
</feature>
<name>A0A9E8N7J9_9BACT</name>
<feature type="transmembrane region" description="Helical" evidence="1">
    <location>
        <begin position="108"/>
        <end position="129"/>
    </location>
</feature>
<sequence length="239" mass="26477">MLTAAIILSVVFTSLGFVVTSGNAKYILSGYNTMSEADRAKMDIEGYLRFFKKFHITLGVTLIAGYLVLSSFNMNWAGTFMIMYPLLAYVFLIAKGNKFYKGTKGQRAGTYVGMSIILVVAVAVGIQLYSSFRNSEILLTDNKLEIKGIYGLSLKKADVAEIDVVADIPPISFKSNGFAAGDFSKGSFKTKDGRTIKLFVNKKADPFLLIKTKTDEIYYSSDEISSPELYNKIKAWMSR</sequence>
<dbReference type="InterPro" id="IPR017259">
    <property type="entry name" value="UCP037672"/>
</dbReference>
<accession>A0A9E8N7J9</accession>
<organism evidence="2 3">
    <name type="scientific">Dyadobacter pollutisoli</name>
    <dbReference type="NCBI Taxonomy" id="2910158"/>
    <lineage>
        <taxon>Bacteria</taxon>
        <taxon>Pseudomonadati</taxon>
        <taxon>Bacteroidota</taxon>
        <taxon>Cytophagia</taxon>
        <taxon>Cytophagales</taxon>
        <taxon>Spirosomataceae</taxon>
        <taxon>Dyadobacter</taxon>
    </lineage>
</organism>
<dbReference type="EMBL" id="CP112998">
    <property type="protein sequence ID" value="WAC11344.1"/>
    <property type="molecule type" value="Genomic_DNA"/>
</dbReference>
<gene>
    <name evidence="2" type="ORF">ON006_26885</name>
</gene>
<dbReference type="Proteomes" id="UP001164653">
    <property type="component" value="Chromosome"/>
</dbReference>
<dbReference type="RefSeq" id="WP_244821276.1">
    <property type="nucleotide sequence ID" value="NZ_CP112998.1"/>
</dbReference>
<feature type="transmembrane region" description="Helical" evidence="1">
    <location>
        <begin position="75"/>
        <end position="96"/>
    </location>
</feature>
<proteinExistence type="predicted"/>
<evidence type="ECO:0000313" key="3">
    <source>
        <dbReference type="Proteomes" id="UP001164653"/>
    </source>
</evidence>
<dbReference type="KEGG" id="dpf:ON006_26885"/>